<sequence>MENFFGVVTVNSRFHENVSISYKEPKICETTPGVKSYSGYVHLPPGFLGEDSEQDYPVNTFFWFFEARKDPKNAPLAIWINGGPGESSLTGLLAENGPCIVQPDSKSTRLNPWSWNNEVNMLYLDQPTQVGFSYDVLTNCSVDYNDYWLEFEMTPKDFGGEVPSVNLTSRVGTFGSQNANNTANSTVHAAHVLWHFAQTWFFEFPHYKPINDKISLWTESYGGRFGPGFFQFFQEQNEKIENGTIEDKSAHYLHLDSLGLTYGLEFFDESTYEELMYNWTRPDGCLEQTLACEDWLKSGNSEKISEVCNTAVECNDIAPTLYTILEQGAWVDIAHPAYDPFPPGHFRGWLTQESVLSALGVPVNFTAISTIVSDNFDATWDMYQGGFLESVGSLLDSGIKVHMMYGDRDYACCWTGGEGVSLAVPYSRADDFAKAGYAPLMTADGESGMTRQFGNFSFTRVYQAGHQLPAYQPAAAYDIFMRAMFNRDIATGRVPVTDEFSTHGPTDTWHIKNEAPVAPEPKCYVLKPDTCLPDVWTEVAAGRALIKDWYVVEGAKS</sequence>
<dbReference type="InterPro" id="IPR001563">
    <property type="entry name" value="Peptidase_S10"/>
</dbReference>
<dbReference type="Pfam" id="PF00450">
    <property type="entry name" value="Peptidase_S10"/>
    <property type="match status" value="1"/>
</dbReference>
<dbReference type="GO" id="GO:0000324">
    <property type="term" value="C:fungal-type vacuole"/>
    <property type="evidence" value="ECO:0007669"/>
    <property type="project" value="TreeGrafter"/>
</dbReference>
<reference evidence="7" key="1">
    <citation type="submission" date="2020-03" db="EMBL/GenBank/DDBJ databases">
        <title>Draft Genome Sequence of Cylindrodendrum hubeiense.</title>
        <authorList>
            <person name="Buettner E."/>
            <person name="Kellner H."/>
        </authorList>
    </citation>
    <scope>NUCLEOTIDE SEQUENCE</scope>
    <source>
        <strain evidence="7">IHI 201604</strain>
    </source>
</reference>
<keyword evidence="5" id="KW-0378">Hydrolase</keyword>
<dbReference type="GO" id="GO:0004185">
    <property type="term" value="F:serine-type carboxypeptidase activity"/>
    <property type="evidence" value="ECO:0007669"/>
    <property type="project" value="InterPro"/>
</dbReference>
<comment type="similarity">
    <text evidence="1">Belongs to the peptidase S10 family.</text>
</comment>
<dbReference type="AlphaFoldDB" id="A0A9P5HP02"/>
<comment type="caution">
    <text evidence="7">The sequence shown here is derived from an EMBL/GenBank/DDBJ whole genome shotgun (WGS) entry which is preliminary data.</text>
</comment>
<dbReference type="EMBL" id="JAANBB010000006">
    <property type="protein sequence ID" value="KAF7557230.1"/>
    <property type="molecule type" value="Genomic_DNA"/>
</dbReference>
<organism evidence="7 8">
    <name type="scientific">Cylindrodendrum hubeiense</name>
    <dbReference type="NCBI Taxonomy" id="595255"/>
    <lineage>
        <taxon>Eukaryota</taxon>
        <taxon>Fungi</taxon>
        <taxon>Dikarya</taxon>
        <taxon>Ascomycota</taxon>
        <taxon>Pezizomycotina</taxon>
        <taxon>Sordariomycetes</taxon>
        <taxon>Hypocreomycetidae</taxon>
        <taxon>Hypocreales</taxon>
        <taxon>Nectriaceae</taxon>
        <taxon>Cylindrodendrum</taxon>
    </lineage>
</organism>
<dbReference type="Gene3D" id="3.40.50.1820">
    <property type="entry name" value="alpha/beta hydrolase"/>
    <property type="match status" value="1"/>
</dbReference>
<dbReference type="SUPFAM" id="SSF53474">
    <property type="entry name" value="alpha/beta-Hydrolases"/>
    <property type="match status" value="1"/>
</dbReference>
<name>A0A9P5HP02_9HYPO</name>
<keyword evidence="4" id="KW-0732">Signal</keyword>
<keyword evidence="2" id="KW-0121">Carboxypeptidase</keyword>
<evidence type="ECO:0000256" key="4">
    <source>
        <dbReference type="ARBA" id="ARBA00022729"/>
    </source>
</evidence>
<dbReference type="PANTHER" id="PTHR11802">
    <property type="entry name" value="SERINE PROTEASE FAMILY S10 SERINE CARBOXYPEPTIDASE"/>
    <property type="match status" value="1"/>
</dbReference>
<evidence type="ECO:0008006" key="9">
    <source>
        <dbReference type="Google" id="ProtNLM"/>
    </source>
</evidence>
<proteinExistence type="inferred from homology"/>
<dbReference type="OrthoDB" id="443318at2759"/>
<dbReference type="PRINTS" id="PR00724">
    <property type="entry name" value="CRBOXYPTASEC"/>
</dbReference>
<keyword evidence="8" id="KW-1185">Reference proteome</keyword>
<evidence type="ECO:0000256" key="5">
    <source>
        <dbReference type="ARBA" id="ARBA00022801"/>
    </source>
</evidence>
<evidence type="ECO:0000256" key="1">
    <source>
        <dbReference type="ARBA" id="ARBA00009431"/>
    </source>
</evidence>
<evidence type="ECO:0000256" key="3">
    <source>
        <dbReference type="ARBA" id="ARBA00022670"/>
    </source>
</evidence>
<keyword evidence="3" id="KW-0645">Protease</keyword>
<evidence type="ECO:0000313" key="8">
    <source>
        <dbReference type="Proteomes" id="UP000722485"/>
    </source>
</evidence>
<keyword evidence="6" id="KW-0325">Glycoprotein</keyword>
<dbReference type="InterPro" id="IPR029058">
    <property type="entry name" value="AB_hydrolase_fold"/>
</dbReference>
<protein>
    <recommendedName>
        <fullName evidence="9">Serine carboxypeptidase</fullName>
    </recommendedName>
</protein>
<dbReference type="PANTHER" id="PTHR11802:SF189">
    <property type="entry name" value="CARBOXYPEPTIDASE"/>
    <property type="match status" value="1"/>
</dbReference>
<accession>A0A9P5HP02</accession>
<evidence type="ECO:0000256" key="6">
    <source>
        <dbReference type="ARBA" id="ARBA00023180"/>
    </source>
</evidence>
<gene>
    <name evidence="7" type="ORF">G7Z17_g845</name>
</gene>
<evidence type="ECO:0000313" key="7">
    <source>
        <dbReference type="EMBL" id="KAF7557230.1"/>
    </source>
</evidence>
<dbReference type="GO" id="GO:0006508">
    <property type="term" value="P:proteolysis"/>
    <property type="evidence" value="ECO:0007669"/>
    <property type="project" value="UniProtKB-KW"/>
</dbReference>
<dbReference type="Proteomes" id="UP000722485">
    <property type="component" value="Unassembled WGS sequence"/>
</dbReference>
<evidence type="ECO:0000256" key="2">
    <source>
        <dbReference type="ARBA" id="ARBA00022645"/>
    </source>
</evidence>